<organism evidence="5 6">
    <name type="scientific">Acidovorax benzenivorans</name>
    <dbReference type="NCBI Taxonomy" id="2987520"/>
    <lineage>
        <taxon>Bacteria</taxon>
        <taxon>Pseudomonadati</taxon>
        <taxon>Pseudomonadota</taxon>
        <taxon>Betaproteobacteria</taxon>
        <taxon>Burkholderiales</taxon>
        <taxon>Comamonadaceae</taxon>
        <taxon>Acidovorax</taxon>
    </lineage>
</organism>
<accession>A0ABT5RT34</accession>
<feature type="chain" id="PRO_5046980624" evidence="3">
    <location>
        <begin position="19"/>
        <end position="619"/>
    </location>
</feature>
<keyword evidence="6" id="KW-1185">Reference proteome</keyword>
<dbReference type="RefSeq" id="WP_274106355.1">
    <property type="nucleotide sequence ID" value="NZ_JAPCKI010000001.1"/>
</dbReference>
<evidence type="ECO:0000256" key="1">
    <source>
        <dbReference type="ARBA" id="ARBA00022801"/>
    </source>
</evidence>
<dbReference type="InterPro" id="IPR017853">
    <property type="entry name" value="GH"/>
</dbReference>
<evidence type="ECO:0000313" key="6">
    <source>
        <dbReference type="Proteomes" id="UP001148932"/>
    </source>
</evidence>
<dbReference type="SUPFAM" id="SSF51445">
    <property type="entry name" value="(Trans)glycosidases"/>
    <property type="match status" value="1"/>
</dbReference>
<evidence type="ECO:0000256" key="2">
    <source>
        <dbReference type="ARBA" id="ARBA00023295"/>
    </source>
</evidence>
<reference evidence="5" key="1">
    <citation type="submission" date="2022-10" db="EMBL/GenBank/DDBJ databases">
        <title>Description of microaerobic benzene degrading bacteria.</title>
        <authorList>
            <person name="Bedics A."/>
            <person name="Tancsics A."/>
            <person name="Banerjee S."/>
        </authorList>
    </citation>
    <scope>NUCLEOTIDE SEQUENCE</scope>
    <source>
        <strain evidence="5">D2M1</strain>
    </source>
</reference>
<keyword evidence="1" id="KW-0378">Hydrolase</keyword>
<proteinExistence type="predicted"/>
<dbReference type="Gene3D" id="3.40.50.880">
    <property type="match status" value="1"/>
</dbReference>
<feature type="signal peptide" evidence="3">
    <location>
        <begin position="1"/>
        <end position="18"/>
    </location>
</feature>
<evidence type="ECO:0000313" key="5">
    <source>
        <dbReference type="EMBL" id="MDD2176063.1"/>
    </source>
</evidence>
<evidence type="ECO:0000256" key="3">
    <source>
        <dbReference type="SAM" id="SignalP"/>
    </source>
</evidence>
<dbReference type="Gene3D" id="3.20.20.80">
    <property type="entry name" value="Glycosidases"/>
    <property type="match status" value="1"/>
</dbReference>
<gene>
    <name evidence="5" type="ORF">OIN59_01390</name>
</gene>
<evidence type="ECO:0000259" key="4">
    <source>
        <dbReference type="Pfam" id="PF02449"/>
    </source>
</evidence>
<dbReference type="Pfam" id="PF02449">
    <property type="entry name" value="Glyco_hydro_42"/>
    <property type="match status" value="1"/>
</dbReference>
<feature type="domain" description="Glycoside hydrolase family 42 N-terminal" evidence="4">
    <location>
        <begin position="45"/>
        <end position="166"/>
    </location>
</feature>
<name>A0ABT5RT34_9BURK</name>
<comment type="caution">
    <text evidence="5">The sequence shown here is derived from an EMBL/GenBank/DDBJ whole genome shotgun (WGS) entry which is preliminary data.</text>
</comment>
<dbReference type="EMBL" id="JAPCKI010000001">
    <property type="protein sequence ID" value="MDD2176063.1"/>
    <property type="molecule type" value="Genomic_DNA"/>
</dbReference>
<dbReference type="Proteomes" id="UP001148932">
    <property type="component" value="Unassembled WGS sequence"/>
</dbReference>
<dbReference type="InterPro" id="IPR029062">
    <property type="entry name" value="Class_I_gatase-like"/>
</dbReference>
<dbReference type="InterPro" id="IPR013529">
    <property type="entry name" value="Glyco_hydro_42_N"/>
</dbReference>
<sequence>MKKLLCIAALLISSAVFASNPVNESPVSSIILMPWDISNNNNLPKELKQKGFNHITFYLNWNEIEREKSQYDFSHYHKYLDNIVNSGMSLILVLDMGGRPYINESGKVVKDEYTMPTWIYAKYQDYLMKNFSENHQKQADFSDGPVRKHSTEFIANTVSHFSKRYQGKILGFAIGLQEEHEIKYGQTGYQWRDYNDRTQLDFKQKYGEKQPIINYNNEIKNGLANAEPLLYAHKEYRENRLKDATCAYAEAIRDQGALAMGYFAETFTSHDGIYATGVVEKLAPCIDIAVIDYNFYDGYQLVPDSSVLPTLANYMGSLGYKKVLVGAYAEQWERKNKTLDLVPVINQTISESLLQNNVIGFEIGGLQQQQAAKNESAAIDMKNLAAIFSKASHQKQPEKEKKFRIGILGSATNFYVWHGERSGGRNIHRDALFESFKLLNSQPDMDVQLIGEINLLQDDPLINGFDAILVPHQVALPVSIKSKLTNYWKNGGALIQDMRLGEFDENGKPTFDWMHEVFGIEKINWKKRGGIFMMGDDIYRLKPSRRFYTGYASITPRAGYQLLATDIMQRDSGIMVRGERTLAFGLMPQLVEDHTQGAWRKLFVQEIRNVAQKNKRLSK</sequence>
<protein>
    <submittedName>
        <fullName evidence="5">Beta-galactosidase</fullName>
    </submittedName>
</protein>
<keyword evidence="3" id="KW-0732">Signal</keyword>
<keyword evidence="2" id="KW-0326">Glycosidase</keyword>